<dbReference type="GO" id="GO:0006950">
    <property type="term" value="P:response to stress"/>
    <property type="evidence" value="ECO:0007669"/>
    <property type="project" value="TreeGrafter"/>
</dbReference>
<dbReference type="Proteomes" id="UP000033774">
    <property type="component" value="Unassembled WGS sequence"/>
</dbReference>
<gene>
    <name evidence="2" type="ORF">VZ95_12670</name>
</gene>
<dbReference type="InterPro" id="IPR036388">
    <property type="entry name" value="WH-like_DNA-bd_sf"/>
</dbReference>
<evidence type="ECO:0000313" key="2">
    <source>
        <dbReference type="EMBL" id="KJV09250.1"/>
    </source>
</evidence>
<dbReference type="AlphaFoldDB" id="A0A0F3IR71"/>
<name>A0A0F3IR71_9PROT</name>
<dbReference type="SUPFAM" id="SSF46785">
    <property type="entry name" value="Winged helix' DNA-binding domain"/>
    <property type="match status" value="1"/>
</dbReference>
<dbReference type="OrthoDB" id="7359569at2"/>
<protein>
    <recommendedName>
        <fullName evidence="1">HTH marR-type domain-containing protein</fullName>
    </recommendedName>
</protein>
<dbReference type="InterPro" id="IPR036390">
    <property type="entry name" value="WH_DNA-bd_sf"/>
</dbReference>
<evidence type="ECO:0000259" key="1">
    <source>
        <dbReference type="PROSITE" id="PS50995"/>
    </source>
</evidence>
<feature type="domain" description="HTH marR-type" evidence="1">
    <location>
        <begin position="10"/>
        <end position="146"/>
    </location>
</feature>
<dbReference type="InterPro" id="IPR039422">
    <property type="entry name" value="MarR/SlyA-like"/>
</dbReference>
<dbReference type="PANTHER" id="PTHR33164:SF105">
    <property type="entry name" value="TRANSCRIPTIONAL REPRESSOR PROTEIN-RELATED"/>
    <property type="match status" value="1"/>
</dbReference>
<dbReference type="PROSITE" id="PS50995">
    <property type="entry name" value="HTH_MARR_2"/>
    <property type="match status" value="1"/>
</dbReference>
<dbReference type="Pfam" id="PF12802">
    <property type="entry name" value="MarR_2"/>
    <property type="match status" value="1"/>
</dbReference>
<organism evidence="2 3">
    <name type="scientific">Elstera litoralis</name>
    <dbReference type="NCBI Taxonomy" id="552518"/>
    <lineage>
        <taxon>Bacteria</taxon>
        <taxon>Pseudomonadati</taxon>
        <taxon>Pseudomonadota</taxon>
        <taxon>Alphaproteobacteria</taxon>
        <taxon>Rhodospirillales</taxon>
        <taxon>Rhodospirillaceae</taxon>
        <taxon>Elstera</taxon>
    </lineage>
</organism>
<dbReference type="GO" id="GO:0003700">
    <property type="term" value="F:DNA-binding transcription factor activity"/>
    <property type="evidence" value="ECO:0007669"/>
    <property type="project" value="InterPro"/>
</dbReference>
<evidence type="ECO:0000313" key="3">
    <source>
        <dbReference type="Proteomes" id="UP000033774"/>
    </source>
</evidence>
<dbReference type="Gene3D" id="1.10.10.10">
    <property type="entry name" value="Winged helix-like DNA-binding domain superfamily/Winged helix DNA-binding domain"/>
    <property type="match status" value="1"/>
</dbReference>
<dbReference type="PANTHER" id="PTHR33164">
    <property type="entry name" value="TRANSCRIPTIONAL REGULATOR, MARR FAMILY"/>
    <property type="match status" value="1"/>
</dbReference>
<dbReference type="EMBL" id="LAJY01000320">
    <property type="protein sequence ID" value="KJV09250.1"/>
    <property type="molecule type" value="Genomic_DNA"/>
</dbReference>
<reference evidence="2 3" key="1">
    <citation type="submission" date="2015-03" db="EMBL/GenBank/DDBJ databases">
        <title>Draft genome sequence of Elstera litoralis.</title>
        <authorList>
            <person name="Rahalkar M.C."/>
            <person name="Dhakephalkar P.K."/>
            <person name="Pore S.D."/>
            <person name="Arora P."/>
            <person name="Kapse N.G."/>
            <person name="Pandit P.S."/>
        </authorList>
    </citation>
    <scope>NUCLEOTIDE SEQUENCE [LARGE SCALE GENOMIC DNA]</scope>
    <source>
        <strain evidence="2 3">Dia-1</strain>
    </source>
</reference>
<keyword evidence="3" id="KW-1185">Reference proteome</keyword>
<accession>A0A0F3IR71</accession>
<comment type="caution">
    <text evidence="2">The sequence shown here is derived from an EMBL/GenBank/DDBJ whole genome shotgun (WGS) entry which is preliminary data.</text>
</comment>
<dbReference type="RefSeq" id="WP_045776171.1">
    <property type="nucleotide sequence ID" value="NZ_LAJY01000320.1"/>
</dbReference>
<dbReference type="SMART" id="SM00347">
    <property type="entry name" value="HTH_MARR"/>
    <property type="match status" value="1"/>
</dbReference>
<proteinExistence type="predicted"/>
<dbReference type="PRINTS" id="PR00598">
    <property type="entry name" value="HTHMARR"/>
</dbReference>
<sequence length="147" mass="16074">MPDPNYRSLNDCLMLHLRKATRRVTARFDRALLPLGLTATQFAILAHLGWAHDRGKSWSVQRLAAALAMDPSSLTRALQPLQRRGLLSLDSAPQDRRAKQPAITPDGRALFIEACAIREQVHSALLAQMGAAEAAALVGLLKQTMEA</sequence>
<dbReference type="InterPro" id="IPR000835">
    <property type="entry name" value="HTH_MarR-typ"/>
</dbReference>